<proteinExistence type="predicted"/>
<keyword evidence="3" id="KW-1185">Reference proteome</keyword>
<accession>A0AAV4Y1X2</accession>
<reference evidence="2 3" key="1">
    <citation type="submission" date="2021-06" db="EMBL/GenBank/DDBJ databases">
        <title>Caerostris extrusa draft genome.</title>
        <authorList>
            <person name="Kono N."/>
            <person name="Arakawa K."/>
        </authorList>
    </citation>
    <scope>NUCLEOTIDE SEQUENCE [LARGE SCALE GENOMIC DNA]</scope>
</reference>
<keyword evidence="1" id="KW-0812">Transmembrane</keyword>
<dbReference type="AlphaFoldDB" id="A0AAV4Y1X2"/>
<evidence type="ECO:0000313" key="2">
    <source>
        <dbReference type="EMBL" id="GIZ01471.1"/>
    </source>
</evidence>
<organism evidence="2 3">
    <name type="scientific">Caerostris extrusa</name>
    <name type="common">Bark spider</name>
    <name type="synonym">Caerostris bankana</name>
    <dbReference type="NCBI Taxonomy" id="172846"/>
    <lineage>
        <taxon>Eukaryota</taxon>
        <taxon>Metazoa</taxon>
        <taxon>Ecdysozoa</taxon>
        <taxon>Arthropoda</taxon>
        <taxon>Chelicerata</taxon>
        <taxon>Arachnida</taxon>
        <taxon>Araneae</taxon>
        <taxon>Araneomorphae</taxon>
        <taxon>Entelegynae</taxon>
        <taxon>Araneoidea</taxon>
        <taxon>Araneidae</taxon>
        <taxon>Caerostris</taxon>
    </lineage>
</organism>
<comment type="caution">
    <text evidence="2">The sequence shown here is derived from an EMBL/GenBank/DDBJ whole genome shotgun (WGS) entry which is preliminary data.</text>
</comment>
<protein>
    <submittedName>
        <fullName evidence="2">Uncharacterized protein</fullName>
    </submittedName>
</protein>
<keyword evidence="1" id="KW-0472">Membrane</keyword>
<dbReference type="Proteomes" id="UP001054945">
    <property type="component" value="Unassembled WGS sequence"/>
</dbReference>
<sequence length="91" mass="10804">MQRTQIYRKGRRNSILNFLSPYLCGMLIVLEYFPSDREVCSKRKKLKQKPPKLLLSSYNGMIFAIKKEIWQVIRKLDAPHIEMKVISSEFI</sequence>
<gene>
    <name evidence="2" type="ORF">CEXT_427971</name>
</gene>
<name>A0AAV4Y1X2_CAEEX</name>
<evidence type="ECO:0000313" key="3">
    <source>
        <dbReference type="Proteomes" id="UP001054945"/>
    </source>
</evidence>
<evidence type="ECO:0000256" key="1">
    <source>
        <dbReference type="SAM" id="Phobius"/>
    </source>
</evidence>
<dbReference type="EMBL" id="BPLR01001308">
    <property type="protein sequence ID" value="GIZ01471.1"/>
    <property type="molecule type" value="Genomic_DNA"/>
</dbReference>
<feature type="transmembrane region" description="Helical" evidence="1">
    <location>
        <begin position="15"/>
        <end position="33"/>
    </location>
</feature>
<keyword evidence="1" id="KW-1133">Transmembrane helix</keyword>